<evidence type="ECO:0000256" key="9">
    <source>
        <dbReference type="ARBA" id="ARBA00022840"/>
    </source>
</evidence>
<sequence length="89" mass="10532">MTDSGWPEFMRVHPIIDWTYKDIWDFLLRLRIPYCSLYDEGFTSLGSMENTHPNPNLAQEEDQGKYKPAFMLTNDSYERCGRFGTSKDR</sequence>
<evidence type="ECO:0000313" key="15">
    <source>
        <dbReference type="Proteomes" id="UP000193560"/>
    </source>
</evidence>
<evidence type="ECO:0000256" key="5">
    <source>
        <dbReference type="ARBA" id="ARBA00022679"/>
    </source>
</evidence>
<evidence type="ECO:0000256" key="8">
    <source>
        <dbReference type="ARBA" id="ARBA00022827"/>
    </source>
</evidence>
<dbReference type="InterPro" id="IPR002500">
    <property type="entry name" value="PAPS_reduct_dom"/>
</dbReference>
<accession>A0A1X2IXR0</accession>
<comment type="pathway">
    <text evidence="1">Cofactor biosynthesis; FAD biosynthesis; FAD from FMN: step 1/1.</text>
</comment>
<dbReference type="GO" id="GO:0005524">
    <property type="term" value="F:ATP binding"/>
    <property type="evidence" value="ECO:0007669"/>
    <property type="project" value="UniProtKB-KW"/>
</dbReference>
<keyword evidence="3" id="KW-0285">Flavoprotein</keyword>
<dbReference type="OrthoDB" id="270728at2759"/>
<evidence type="ECO:0000256" key="1">
    <source>
        <dbReference type="ARBA" id="ARBA00004726"/>
    </source>
</evidence>
<keyword evidence="4" id="KW-0288">FMN</keyword>
<dbReference type="GO" id="GO:0003919">
    <property type="term" value="F:FMN adenylyltransferase activity"/>
    <property type="evidence" value="ECO:0007669"/>
    <property type="project" value="UniProtKB-EC"/>
</dbReference>
<keyword evidence="7" id="KW-0547">Nucleotide-binding</keyword>
<keyword evidence="8" id="KW-0274">FAD</keyword>
<dbReference type="EMBL" id="MCGE01000002">
    <property type="protein sequence ID" value="ORZ24087.1"/>
    <property type="molecule type" value="Genomic_DNA"/>
</dbReference>
<reference evidence="14 15" key="1">
    <citation type="submission" date="2016-07" db="EMBL/GenBank/DDBJ databases">
        <title>Pervasive Adenine N6-methylation of Active Genes in Fungi.</title>
        <authorList>
            <consortium name="DOE Joint Genome Institute"/>
            <person name="Mondo S.J."/>
            <person name="Dannebaum R.O."/>
            <person name="Kuo R.C."/>
            <person name="Labutti K."/>
            <person name="Haridas S."/>
            <person name="Kuo A."/>
            <person name="Salamov A."/>
            <person name="Ahrendt S.R."/>
            <person name="Lipzen A."/>
            <person name="Sullivan W."/>
            <person name="Andreopoulos W.B."/>
            <person name="Clum A."/>
            <person name="Lindquist E."/>
            <person name="Daum C."/>
            <person name="Ramamoorthy G.K."/>
            <person name="Gryganskyi A."/>
            <person name="Culley D."/>
            <person name="Magnuson J.K."/>
            <person name="James T.Y."/>
            <person name="O'Malley M.A."/>
            <person name="Stajich J.E."/>
            <person name="Spatafora J.W."/>
            <person name="Visel A."/>
            <person name="Grigoriev I.V."/>
        </authorList>
    </citation>
    <scope>NUCLEOTIDE SEQUENCE [LARGE SCALE GENOMIC DNA]</scope>
    <source>
        <strain evidence="14 15">NRRL 1336</strain>
    </source>
</reference>
<dbReference type="Gene3D" id="3.40.50.620">
    <property type="entry name" value="HUPs"/>
    <property type="match status" value="1"/>
</dbReference>
<evidence type="ECO:0000256" key="12">
    <source>
        <dbReference type="ARBA" id="ARBA00049494"/>
    </source>
</evidence>
<gene>
    <name evidence="14" type="ORF">BCR42DRAFT_85172</name>
</gene>
<evidence type="ECO:0000256" key="2">
    <source>
        <dbReference type="ARBA" id="ARBA00012393"/>
    </source>
</evidence>
<proteinExistence type="predicted"/>
<evidence type="ECO:0000313" key="14">
    <source>
        <dbReference type="EMBL" id="ORZ24087.1"/>
    </source>
</evidence>
<keyword evidence="5" id="KW-0808">Transferase</keyword>
<dbReference type="STRING" id="90262.A0A1X2IXR0"/>
<dbReference type="InterPro" id="IPR014729">
    <property type="entry name" value="Rossmann-like_a/b/a_fold"/>
</dbReference>
<dbReference type="GO" id="GO:0006747">
    <property type="term" value="P:FAD biosynthetic process"/>
    <property type="evidence" value="ECO:0007669"/>
    <property type="project" value="TreeGrafter"/>
</dbReference>
<dbReference type="EC" id="2.7.7.2" evidence="2"/>
<dbReference type="Pfam" id="PF01507">
    <property type="entry name" value="PAPS_reduct"/>
    <property type="match status" value="1"/>
</dbReference>
<dbReference type="PANTHER" id="PTHR23293:SF9">
    <property type="entry name" value="FAD SYNTHASE"/>
    <property type="match status" value="1"/>
</dbReference>
<dbReference type="AlphaFoldDB" id="A0A1X2IXR0"/>
<comment type="caution">
    <text evidence="14">The sequence shown here is derived from an EMBL/GenBank/DDBJ whole genome shotgun (WGS) entry which is preliminary data.</text>
</comment>
<evidence type="ECO:0000256" key="6">
    <source>
        <dbReference type="ARBA" id="ARBA00022695"/>
    </source>
</evidence>
<name>A0A1X2IXR0_9FUNG</name>
<comment type="catalytic activity">
    <reaction evidence="12">
        <text>FMN + ATP + H(+) = FAD + diphosphate</text>
        <dbReference type="Rhea" id="RHEA:17237"/>
        <dbReference type="ChEBI" id="CHEBI:15378"/>
        <dbReference type="ChEBI" id="CHEBI:30616"/>
        <dbReference type="ChEBI" id="CHEBI:33019"/>
        <dbReference type="ChEBI" id="CHEBI:57692"/>
        <dbReference type="ChEBI" id="CHEBI:58210"/>
        <dbReference type="EC" id="2.7.7.2"/>
    </reaction>
</comment>
<evidence type="ECO:0000256" key="11">
    <source>
        <dbReference type="ARBA" id="ARBA00031871"/>
    </source>
</evidence>
<keyword evidence="6" id="KW-0548">Nucleotidyltransferase</keyword>
<evidence type="ECO:0000256" key="10">
    <source>
        <dbReference type="ARBA" id="ARBA00031145"/>
    </source>
</evidence>
<protein>
    <recommendedName>
        <fullName evidence="2">FAD synthase</fullName>
        <ecNumber evidence="2">2.7.7.2</ecNumber>
    </recommendedName>
    <alternativeName>
        <fullName evidence="10">FAD pyrophosphorylase</fullName>
    </alternativeName>
    <alternativeName>
        <fullName evidence="11">FMN adenylyltransferase</fullName>
    </alternativeName>
</protein>
<dbReference type="Proteomes" id="UP000193560">
    <property type="component" value="Unassembled WGS sequence"/>
</dbReference>
<dbReference type="PANTHER" id="PTHR23293">
    <property type="entry name" value="FAD SYNTHETASE-RELATED FMN ADENYLYLTRANSFERASE"/>
    <property type="match status" value="1"/>
</dbReference>
<keyword evidence="15" id="KW-1185">Reference proteome</keyword>
<evidence type="ECO:0000256" key="7">
    <source>
        <dbReference type="ARBA" id="ARBA00022741"/>
    </source>
</evidence>
<dbReference type="SUPFAM" id="SSF52402">
    <property type="entry name" value="Adenine nucleotide alpha hydrolases-like"/>
    <property type="match status" value="1"/>
</dbReference>
<evidence type="ECO:0000259" key="13">
    <source>
        <dbReference type="Pfam" id="PF01507"/>
    </source>
</evidence>
<feature type="domain" description="Phosphoadenosine phosphosulphate reductase" evidence="13">
    <location>
        <begin position="2"/>
        <end position="53"/>
    </location>
</feature>
<evidence type="ECO:0000256" key="4">
    <source>
        <dbReference type="ARBA" id="ARBA00022643"/>
    </source>
</evidence>
<organism evidence="14 15">
    <name type="scientific">Absidia repens</name>
    <dbReference type="NCBI Taxonomy" id="90262"/>
    <lineage>
        <taxon>Eukaryota</taxon>
        <taxon>Fungi</taxon>
        <taxon>Fungi incertae sedis</taxon>
        <taxon>Mucoromycota</taxon>
        <taxon>Mucoromycotina</taxon>
        <taxon>Mucoromycetes</taxon>
        <taxon>Mucorales</taxon>
        <taxon>Cunninghamellaceae</taxon>
        <taxon>Absidia</taxon>
    </lineage>
</organism>
<keyword evidence="9" id="KW-0067">ATP-binding</keyword>
<evidence type="ECO:0000256" key="3">
    <source>
        <dbReference type="ARBA" id="ARBA00022630"/>
    </source>
</evidence>